<proteinExistence type="predicted"/>
<feature type="region of interest" description="Disordered" evidence="1">
    <location>
        <begin position="200"/>
        <end position="222"/>
    </location>
</feature>
<sequence length="222" mass="24099">MLLTPEGTNIKQVGEKGTSSHMIESAASSTRPQRHTYPRRVLTKGALRCKRTSGRLPERKKGNDVLAAGRLLSVSFRVFLCALGLSEGALCSLHFAHLPDFVLINLKTYGCERDVERGFLTSAASRLEEDPPCPVEDAEQLVKKELKALVIRNLVERGVLVAPEVAERAVSEEGALSDEGRRALVRDWVLTAPISELRGPGLVAAPSASSTSGPMLEPQEDF</sequence>
<evidence type="ECO:0000313" key="3">
    <source>
        <dbReference type="Proteomes" id="UP000298787"/>
    </source>
</evidence>
<evidence type="ECO:0000313" key="2">
    <source>
        <dbReference type="EMBL" id="TKS75792.1"/>
    </source>
</evidence>
<feature type="region of interest" description="Disordered" evidence="1">
    <location>
        <begin position="1"/>
        <end position="34"/>
    </location>
</feature>
<dbReference type="Proteomes" id="UP000298787">
    <property type="component" value="Chromosome 9"/>
</dbReference>
<protein>
    <submittedName>
        <fullName evidence="2">Uncharacterized protein</fullName>
    </submittedName>
</protein>
<name>A0A4V6AP88_COLLU</name>
<keyword evidence="3" id="KW-1185">Reference proteome</keyword>
<gene>
    <name evidence="2" type="ORF">D9C73_010047</name>
</gene>
<dbReference type="EMBL" id="CM014086">
    <property type="protein sequence ID" value="TKS75792.1"/>
    <property type="molecule type" value="Genomic_DNA"/>
</dbReference>
<dbReference type="AlphaFoldDB" id="A0A4V6AP88"/>
<accession>A0A4V6AP88</accession>
<reference evidence="2 3" key="1">
    <citation type="submission" date="2019-01" db="EMBL/GenBank/DDBJ databases">
        <title>Genome Assembly of Collichthys lucidus.</title>
        <authorList>
            <person name="Cai M."/>
            <person name="Xiao S."/>
        </authorList>
    </citation>
    <scope>NUCLEOTIDE SEQUENCE [LARGE SCALE GENOMIC DNA]</scope>
    <source>
        <strain evidence="2">JT15FE1705JMU</strain>
        <tissue evidence="2">Muscle</tissue>
    </source>
</reference>
<feature type="compositionally biased region" description="Polar residues" evidence="1">
    <location>
        <begin position="1"/>
        <end position="31"/>
    </location>
</feature>
<organism evidence="2 3">
    <name type="scientific">Collichthys lucidus</name>
    <name type="common">Big head croaker</name>
    <name type="synonym">Sciaena lucida</name>
    <dbReference type="NCBI Taxonomy" id="240159"/>
    <lineage>
        <taxon>Eukaryota</taxon>
        <taxon>Metazoa</taxon>
        <taxon>Chordata</taxon>
        <taxon>Craniata</taxon>
        <taxon>Vertebrata</taxon>
        <taxon>Euteleostomi</taxon>
        <taxon>Actinopterygii</taxon>
        <taxon>Neopterygii</taxon>
        <taxon>Teleostei</taxon>
        <taxon>Neoteleostei</taxon>
        <taxon>Acanthomorphata</taxon>
        <taxon>Eupercaria</taxon>
        <taxon>Sciaenidae</taxon>
        <taxon>Collichthys</taxon>
    </lineage>
</organism>
<evidence type="ECO:0000256" key="1">
    <source>
        <dbReference type="SAM" id="MobiDB-lite"/>
    </source>
</evidence>